<dbReference type="Proteomes" id="UP001500190">
    <property type="component" value="Unassembled WGS sequence"/>
</dbReference>
<evidence type="ECO:0008006" key="4">
    <source>
        <dbReference type="Google" id="ProtNLM"/>
    </source>
</evidence>
<dbReference type="RefSeq" id="WP_344200578.1">
    <property type="nucleotide sequence ID" value="NZ_BAAAND010000012.1"/>
</dbReference>
<accession>A0ABN2EP74</accession>
<sequence>MAGVETETTRMVQTAAEAARIGDALKSVMTMLDNSMTSLTPMDGEIKTVFWQGHHNHLEAVDQLCAKLHRMADGITTSKTAYESEDAGSRSAFSRLGADGAQSGGGGTGGSVGVSIDTKVL</sequence>
<evidence type="ECO:0000313" key="2">
    <source>
        <dbReference type="EMBL" id="GAA1612796.1"/>
    </source>
</evidence>
<organism evidence="2 3">
    <name type="scientific">Kribbella karoonensis</name>
    <dbReference type="NCBI Taxonomy" id="324851"/>
    <lineage>
        <taxon>Bacteria</taxon>
        <taxon>Bacillati</taxon>
        <taxon>Actinomycetota</taxon>
        <taxon>Actinomycetes</taxon>
        <taxon>Propionibacteriales</taxon>
        <taxon>Kribbellaceae</taxon>
        <taxon>Kribbella</taxon>
    </lineage>
</organism>
<dbReference type="EMBL" id="BAAAND010000012">
    <property type="protein sequence ID" value="GAA1612796.1"/>
    <property type="molecule type" value="Genomic_DNA"/>
</dbReference>
<feature type="region of interest" description="Disordered" evidence="1">
    <location>
        <begin position="79"/>
        <end position="121"/>
    </location>
</feature>
<dbReference type="Gene3D" id="1.10.287.1060">
    <property type="entry name" value="ESAT-6-like"/>
    <property type="match status" value="1"/>
</dbReference>
<dbReference type="SUPFAM" id="SSF140453">
    <property type="entry name" value="EsxAB dimer-like"/>
    <property type="match status" value="1"/>
</dbReference>
<name>A0ABN2EP74_9ACTN</name>
<evidence type="ECO:0000313" key="3">
    <source>
        <dbReference type="Proteomes" id="UP001500190"/>
    </source>
</evidence>
<keyword evidence="3" id="KW-1185">Reference proteome</keyword>
<reference evidence="2 3" key="1">
    <citation type="journal article" date="2019" name="Int. J. Syst. Evol. Microbiol.">
        <title>The Global Catalogue of Microorganisms (GCM) 10K type strain sequencing project: providing services to taxonomists for standard genome sequencing and annotation.</title>
        <authorList>
            <consortium name="The Broad Institute Genomics Platform"/>
            <consortium name="The Broad Institute Genome Sequencing Center for Infectious Disease"/>
            <person name="Wu L."/>
            <person name="Ma J."/>
        </authorList>
    </citation>
    <scope>NUCLEOTIDE SEQUENCE [LARGE SCALE GENOMIC DNA]</scope>
    <source>
        <strain evidence="2 3">JCM 14304</strain>
    </source>
</reference>
<protein>
    <recommendedName>
        <fullName evidence="4">WXG100 family type VII secretion target</fullName>
    </recommendedName>
</protein>
<evidence type="ECO:0000256" key="1">
    <source>
        <dbReference type="SAM" id="MobiDB-lite"/>
    </source>
</evidence>
<gene>
    <name evidence="2" type="ORF">GCM10009742_74980</name>
</gene>
<comment type="caution">
    <text evidence="2">The sequence shown here is derived from an EMBL/GenBank/DDBJ whole genome shotgun (WGS) entry which is preliminary data.</text>
</comment>
<dbReference type="InterPro" id="IPR036689">
    <property type="entry name" value="ESAT-6-like_sf"/>
</dbReference>
<feature type="compositionally biased region" description="Gly residues" evidence="1">
    <location>
        <begin position="102"/>
        <end position="112"/>
    </location>
</feature>
<proteinExistence type="predicted"/>